<comment type="caution">
    <text evidence="5">The sequence shown here is derived from an EMBL/GenBank/DDBJ whole genome shotgun (WGS) entry which is preliminary data.</text>
</comment>
<keyword evidence="3" id="KW-1133">Transmembrane helix</keyword>
<keyword evidence="3" id="KW-0812">Transmembrane</keyword>
<dbReference type="GO" id="GO:0016042">
    <property type="term" value="P:lipid catabolic process"/>
    <property type="evidence" value="ECO:0007669"/>
    <property type="project" value="UniProtKB-UniRule"/>
</dbReference>
<keyword evidence="2" id="KW-0378">Hydrolase</keyword>
<accession>A0A7M2Z227</accession>
<evidence type="ECO:0000313" key="5">
    <source>
        <dbReference type="EMBL" id="RDI75733.1"/>
    </source>
</evidence>
<feature type="domain" description="PNPLA" evidence="4">
    <location>
        <begin position="9"/>
        <end position="190"/>
    </location>
</feature>
<name>A0A7M2Z227_9ACTN</name>
<dbReference type="Pfam" id="PF01734">
    <property type="entry name" value="Patatin"/>
    <property type="match status" value="1"/>
</dbReference>
<keyword evidence="6" id="KW-1185">Reference proteome</keyword>
<sequence length="379" mass="41893">MVKDRDVALVLSGGGMNGILLELGFLKRLRESPLWARVGWIYGTSAGALAGALAALDRVDDLEAFCMELQPDETFRPHRLWQLPFEGLHDYTLPETIAARVEPAESLAEKLREAPVELVVCVTDVTNTEDGDADHAFERVYSSRTAPPDVMGQALIASAAISALVLPLRVGEVIGTDGGWVRNFPLGHAVENPDVSEIAGFRYVSNHQRSQGDNLARLRRRLEPFRAVPPVRAIIGELQEAEARQLRGEPPHLADMIVRLMRIAVARNTSMEERSAHDRDASVRELAALRRDAVEIARRNAAPWRRGAAAAEIEARFAAARFPFRHDRALPTMIVRGDAGAHALDSSFRAGMSWPEEAKRAIVRRGFELTDAALRRRES</sequence>
<evidence type="ECO:0000256" key="1">
    <source>
        <dbReference type="ARBA" id="ARBA00023098"/>
    </source>
</evidence>
<evidence type="ECO:0000313" key="6">
    <source>
        <dbReference type="Proteomes" id="UP000254134"/>
    </source>
</evidence>
<evidence type="ECO:0000256" key="2">
    <source>
        <dbReference type="PROSITE-ProRule" id="PRU01161"/>
    </source>
</evidence>
<dbReference type="Gene3D" id="3.40.1090.10">
    <property type="entry name" value="Cytosolic phospholipase A2 catalytic domain"/>
    <property type="match status" value="2"/>
</dbReference>
<feature type="short sequence motif" description="GXSXG" evidence="2">
    <location>
        <begin position="43"/>
        <end position="47"/>
    </location>
</feature>
<dbReference type="SUPFAM" id="SSF52151">
    <property type="entry name" value="FabD/lysophospholipase-like"/>
    <property type="match status" value="1"/>
</dbReference>
<dbReference type="PROSITE" id="PS51635">
    <property type="entry name" value="PNPLA"/>
    <property type="match status" value="1"/>
</dbReference>
<keyword evidence="2" id="KW-0442">Lipid degradation</keyword>
<proteinExistence type="predicted"/>
<evidence type="ECO:0000259" key="4">
    <source>
        <dbReference type="PROSITE" id="PS51635"/>
    </source>
</evidence>
<reference evidence="6" key="2">
    <citation type="journal article" date="2019" name="MicrobiologyOpen">
        <title>High-quality draft genome sequence of Gaiella occulta isolated from a 150 meter deep mineral water borehole and comparison with the genome sequences of other deep-branching lineages of the phylum Actinobacteria.</title>
        <authorList>
            <person name="Severino R."/>
            <person name="Froufe H.J.C."/>
            <person name="Barroso C."/>
            <person name="Albuquerque L."/>
            <person name="Lobo-da-Cunha A."/>
            <person name="da Costa M.S."/>
            <person name="Egas C."/>
        </authorList>
    </citation>
    <scope>NUCLEOTIDE SEQUENCE [LARGE SCALE GENOMIC DNA]</scope>
    <source>
        <strain evidence="6">F2-233</strain>
    </source>
</reference>
<dbReference type="Proteomes" id="UP000254134">
    <property type="component" value="Unassembled WGS sequence"/>
</dbReference>
<evidence type="ECO:0000256" key="3">
    <source>
        <dbReference type="SAM" id="Phobius"/>
    </source>
</evidence>
<feature type="active site" description="Proton acceptor" evidence="2">
    <location>
        <position position="177"/>
    </location>
</feature>
<feature type="short sequence motif" description="GXGXXG" evidence="2">
    <location>
        <begin position="13"/>
        <end position="18"/>
    </location>
</feature>
<feature type="short sequence motif" description="DGA/G" evidence="2">
    <location>
        <begin position="177"/>
        <end position="179"/>
    </location>
</feature>
<dbReference type="EMBL" id="QQZY01000001">
    <property type="protein sequence ID" value="RDI75733.1"/>
    <property type="molecule type" value="Genomic_DNA"/>
</dbReference>
<dbReference type="InterPro" id="IPR016035">
    <property type="entry name" value="Acyl_Trfase/lysoPLipase"/>
</dbReference>
<organism evidence="5 6">
    <name type="scientific">Gaiella occulta</name>
    <dbReference type="NCBI Taxonomy" id="1002870"/>
    <lineage>
        <taxon>Bacteria</taxon>
        <taxon>Bacillati</taxon>
        <taxon>Actinomycetota</taxon>
        <taxon>Thermoleophilia</taxon>
        <taxon>Gaiellales</taxon>
        <taxon>Gaiellaceae</taxon>
        <taxon>Gaiella</taxon>
    </lineage>
</organism>
<dbReference type="AlphaFoldDB" id="A0A7M2Z227"/>
<gene>
    <name evidence="5" type="ORF">Gocc_0152</name>
</gene>
<dbReference type="GO" id="GO:0016787">
    <property type="term" value="F:hydrolase activity"/>
    <property type="evidence" value="ECO:0007669"/>
    <property type="project" value="UniProtKB-UniRule"/>
</dbReference>
<feature type="transmembrane region" description="Helical" evidence="3">
    <location>
        <begin position="6"/>
        <end position="26"/>
    </location>
</feature>
<feature type="active site" description="Nucleophile" evidence="2">
    <location>
        <position position="45"/>
    </location>
</feature>
<keyword evidence="3" id="KW-0472">Membrane</keyword>
<dbReference type="InterPro" id="IPR002641">
    <property type="entry name" value="PNPLA_dom"/>
</dbReference>
<dbReference type="RefSeq" id="WP_114794627.1">
    <property type="nucleotide sequence ID" value="NZ_QQZY01000001.1"/>
</dbReference>
<keyword evidence="1 2" id="KW-0443">Lipid metabolism</keyword>
<protein>
    <submittedName>
        <fullName evidence="5">Patatin-like phospholipase</fullName>
    </submittedName>
</protein>
<reference evidence="5 6" key="1">
    <citation type="submission" date="2018-07" db="EMBL/GenBank/DDBJ databases">
        <title>High-quality-draft genome sequence of Gaiella occulta.</title>
        <authorList>
            <person name="Severino R."/>
            <person name="Froufe H.J.C."/>
            <person name="Rainey F.A."/>
            <person name="Barroso C."/>
            <person name="Albuquerque L."/>
            <person name="Lobo-Da-Cunha A."/>
            <person name="Da Costa M.S."/>
            <person name="Egas C."/>
        </authorList>
    </citation>
    <scope>NUCLEOTIDE SEQUENCE [LARGE SCALE GENOMIC DNA]</scope>
    <source>
        <strain evidence="5 6">F2-233</strain>
    </source>
</reference>